<dbReference type="AlphaFoldDB" id="A0A840WNE6"/>
<dbReference type="Gene3D" id="3.40.50.1970">
    <property type="match status" value="1"/>
</dbReference>
<sequence length="371" mass="38077">MFHLAPLPPITFGAGQAMTLALPGTPRSVLLIADPVMRDLGMAERIAASLPCPCTIFSDIPGEPKAATLRAAVAAYHAARADVVIGLGGGSALDVAKITANIAAGSGEPMDYALAAAPLPPRAAFTVMIPTTAGTGSELSATNIFSGDTGEKLWIWGVETRPDLVVLDPELTTSLPAALTAWCGMDAFVHAFEAMTNRNGTPATALFSEHAMRLIWRALPVAVAEPGNLTARGEMLWASALAGAAIDLSGTAMAHHLSHALAGCAPVQHGLATALAFEASLPWLIETPTPKMEAAARALDCAAADLPAKVSGLMDACGINRALPAAFQGVTVAQAMTQARLPGNMPMRVATDRDVTDGDVERLLGAVLGLA</sequence>
<dbReference type="GO" id="GO:0004022">
    <property type="term" value="F:alcohol dehydrogenase (NAD+) activity"/>
    <property type="evidence" value="ECO:0007669"/>
    <property type="project" value="TreeGrafter"/>
</dbReference>
<keyword evidence="2" id="KW-0560">Oxidoreductase</keyword>
<comment type="similarity">
    <text evidence="1">Belongs to the iron-containing alcohol dehydrogenase family.</text>
</comment>
<evidence type="ECO:0000313" key="6">
    <source>
        <dbReference type="Proteomes" id="UP000553766"/>
    </source>
</evidence>
<evidence type="ECO:0000259" key="3">
    <source>
        <dbReference type="Pfam" id="PF00465"/>
    </source>
</evidence>
<feature type="domain" description="Fe-containing alcohol dehydrogenase-like C-terminal" evidence="4">
    <location>
        <begin position="180"/>
        <end position="323"/>
    </location>
</feature>
<evidence type="ECO:0000259" key="4">
    <source>
        <dbReference type="Pfam" id="PF25137"/>
    </source>
</evidence>
<evidence type="ECO:0000256" key="1">
    <source>
        <dbReference type="ARBA" id="ARBA00007358"/>
    </source>
</evidence>
<dbReference type="InterPro" id="IPR039697">
    <property type="entry name" value="Alcohol_dehydrogenase_Fe"/>
</dbReference>
<name>A0A840WNE6_9RHOB</name>
<feature type="domain" description="Alcohol dehydrogenase iron-type/glycerol dehydrogenase GldA" evidence="3">
    <location>
        <begin position="12"/>
        <end position="169"/>
    </location>
</feature>
<evidence type="ECO:0000256" key="2">
    <source>
        <dbReference type="ARBA" id="ARBA00023002"/>
    </source>
</evidence>
<protein>
    <submittedName>
        <fullName evidence="5">Alcohol dehydrogenase class IV</fullName>
    </submittedName>
</protein>
<organism evidence="5 6">
    <name type="scientific">Rubricella aquisinus</name>
    <dbReference type="NCBI Taxonomy" id="2028108"/>
    <lineage>
        <taxon>Bacteria</taxon>
        <taxon>Pseudomonadati</taxon>
        <taxon>Pseudomonadota</taxon>
        <taxon>Alphaproteobacteria</taxon>
        <taxon>Rhodobacterales</taxon>
        <taxon>Paracoccaceae</taxon>
        <taxon>Rubricella</taxon>
    </lineage>
</organism>
<accession>A0A840WNE6</accession>
<dbReference type="PANTHER" id="PTHR11496:SF102">
    <property type="entry name" value="ALCOHOL DEHYDROGENASE 4"/>
    <property type="match status" value="1"/>
</dbReference>
<proteinExistence type="inferred from homology"/>
<gene>
    <name evidence="5" type="ORF">FHS89_002610</name>
</gene>
<dbReference type="SUPFAM" id="SSF56796">
    <property type="entry name" value="Dehydroquinate synthase-like"/>
    <property type="match status" value="1"/>
</dbReference>
<dbReference type="Proteomes" id="UP000553766">
    <property type="component" value="Unassembled WGS sequence"/>
</dbReference>
<dbReference type="Gene3D" id="1.20.1090.10">
    <property type="entry name" value="Dehydroquinate synthase-like - alpha domain"/>
    <property type="match status" value="1"/>
</dbReference>
<keyword evidence="6" id="KW-1185">Reference proteome</keyword>
<evidence type="ECO:0000313" key="5">
    <source>
        <dbReference type="EMBL" id="MBB5516579.1"/>
    </source>
</evidence>
<dbReference type="InterPro" id="IPR001670">
    <property type="entry name" value="ADH_Fe/GldA"/>
</dbReference>
<dbReference type="Pfam" id="PF00465">
    <property type="entry name" value="Fe-ADH"/>
    <property type="match status" value="1"/>
</dbReference>
<dbReference type="InterPro" id="IPR056798">
    <property type="entry name" value="ADH_Fe_C"/>
</dbReference>
<comment type="caution">
    <text evidence="5">The sequence shown here is derived from an EMBL/GenBank/DDBJ whole genome shotgun (WGS) entry which is preliminary data.</text>
</comment>
<dbReference type="GO" id="GO:0046872">
    <property type="term" value="F:metal ion binding"/>
    <property type="evidence" value="ECO:0007669"/>
    <property type="project" value="InterPro"/>
</dbReference>
<reference evidence="5 6" key="1">
    <citation type="submission" date="2020-08" db="EMBL/GenBank/DDBJ databases">
        <title>Genomic Encyclopedia of Type Strains, Phase IV (KMG-IV): sequencing the most valuable type-strain genomes for metagenomic binning, comparative biology and taxonomic classification.</title>
        <authorList>
            <person name="Goeker M."/>
        </authorList>
    </citation>
    <scope>NUCLEOTIDE SEQUENCE [LARGE SCALE GENOMIC DNA]</scope>
    <source>
        <strain evidence="5 6">DSM 103377</strain>
    </source>
</reference>
<dbReference type="RefSeq" id="WP_184012311.1">
    <property type="nucleotide sequence ID" value="NZ_JACIJS010000007.1"/>
</dbReference>
<dbReference type="Pfam" id="PF25137">
    <property type="entry name" value="ADH_Fe_C"/>
    <property type="match status" value="1"/>
</dbReference>
<dbReference type="EMBL" id="JACIJS010000007">
    <property type="protein sequence ID" value="MBB5516579.1"/>
    <property type="molecule type" value="Genomic_DNA"/>
</dbReference>
<dbReference type="PANTHER" id="PTHR11496">
    <property type="entry name" value="ALCOHOL DEHYDROGENASE"/>
    <property type="match status" value="1"/>
</dbReference>